<comment type="caution">
    <text evidence="6">The sequence shown here is derived from an EMBL/GenBank/DDBJ whole genome shotgun (WGS) entry which is preliminary data.</text>
</comment>
<evidence type="ECO:0000313" key="7">
    <source>
        <dbReference type="Proteomes" id="UP001189143"/>
    </source>
</evidence>
<gene>
    <name evidence="6" type="ORF">CNEO2_10206</name>
</gene>
<comment type="subcellular location">
    <subcellularLocation>
        <location evidence="1">Cell envelope</location>
    </subcellularLocation>
</comment>
<evidence type="ECO:0000256" key="2">
    <source>
        <dbReference type="ARBA" id="ARBA00007639"/>
    </source>
</evidence>
<evidence type="ECO:0000313" key="6">
    <source>
        <dbReference type="EMBL" id="CAI3564841.1"/>
    </source>
</evidence>
<name>A0AAD1YEW6_9CLOT</name>
<dbReference type="PANTHER" id="PTHR46847">
    <property type="entry name" value="D-ALLOSE-BINDING PERIPLASMIC PROTEIN-RELATED"/>
    <property type="match status" value="1"/>
</dbReference>
<protein>
    <submittedName>
        <fullName evidence="6">Periplasmic binding protein/LacI transcriptional regulator</fullName>
    </submittedName>
</protein>
<dbReference type="GO" id="GO:0030246">
    <property type="term" value="F:carbohydrate binding"/>
    <property type="evidence" value="ECO:0007669"/>
    <property type="project" value="UniProtKB-ARBA"/>
</dbReference>
<keyword evidence="4" id="KW-0472">Membrane</keyword>
<evidence type="ECO:0000259" key="5">
    <source>
        <dbReference type="Pfam" id="PF13407"/>
    </source>
</evidence>
<dbReference type="InterPro" id="IPR025997">
    <property type="entry name" value="SBP_2_dom"/>
</dbReference>
<dbReference type="PANTHER" id="PTHR46847:SF1">
    <property type="entry name" value="D-ALLOSE-BINDING PERIPLASMIC PROTEIN-RELATED"/>
    <property type="match status" value="1"/>
</dbReference>
<feature type="transmembrane region" description="Helical" evidence="4">
    <location>
        <begin position="9"/>
        <end position="29"/>
    </location>
</feature>
<dbReference type="SUPFAM" id="SSF53822">
    <property type="entry name" value="Periplasmic binding protein-like I"/>
    <property type="match status" value="1"/>
</dbReference>
<reference evidence="6" key="1">
    <citation type="submission" date="2022-10" db="EMBL/GenBank/DDBJ databases">
        <authorList>
            <person name="Aires J."/>
            <person name="Mesa V."/>
        </authorList>
    </citation>
    <scope>NUCLEOTIDE SEQUENCE</scope>
    <source>
        <strain evidence="6">Clostridium neonatale JD116</strain>
    </source>
</reference>
<dbReference type="Proteomes" id="UP001189143">
    <property type="component" value="Unassembled WGS sequence"/>
</dbReference>
<comment type="similarity">
    <text evidence="2">Belongs to the bacterial solute-binding protein 2 family.</text>
</comment>
<keyword evidence="3" id="KW-0732">Signal</keyword>
<feature type="domain" description="Periplasmic binding protein" evidence="5">
    <location>
        <begin position="39"/>
        <end position="295"/>
    </location>
</feature>
<keyword evidence="4" id="KW-0812">Transmembrane</keyword>
<dbReference type="AlphaFoldDB" id="A0AAD1YEW6"/>
<evidence type="ECO:0000256" key="1">
    <source>
        <dbReference type="ARBA" id="ARBA00004196"/>
    </source>
</evidence>
<dbReference type="EMBL" id="CAMTCP010000111">
    <property type="protein sequence ID" value="CAI3564841.1"/>
    <property type="molecule type" value="Genomic_DNA"/>
</dbReference>
<keyword evidence="4" id="KW-1133">Transmembrane helix</keyword>
<organism evidence="6 7">
    <name type="scientific">Clostridium neonatale</name>
    <dbReference type="NCBI Taxonomy" id="137838"/>
    <lineage>
        <taxon>Bacteria</taxon>
        <taxon>Bacillati</taxon>
        <taxon>Bacillota</taxon>
        <taxon>Clostridia</taxon>
        <taxon>Eubacteriales</taxon>
        <taxon>Clostridiaceae</taxon>
        <taxon>Clostridium</taxon>
    </lineage>
</organism>
<sequence>MTKVRRRNLTILFVMLSISFLLLIIELLIDKKEIKTYEISVITSGKSDESWMLMKEGAEQAATEMNANIRFITLSNDDLLKEQKEVIQREIKNGADGILISPINSKEIGETIDSIQKKIPIVFVESVVDTKNKTSIVTCDNYNLGEKIAQEILKDERDNEKIAIITDNLEKTSSEERYNGFMSIMDKTNNELMIWELDQSEESDYYKQIAQFIRWNSVDIIVTFDTPILETTAQVKKDMMVGNENLKNTRIFGSGNTSKVISFLEDGIVNGSAMQNEFNIGYIGVKRAIGMKNGESQQVDKIESTIITNENMYSKENQRILFLFIR</sequence>
<evidence type="ECO:0000256" key="4">
    <source>
        <dbReference type="SAM" id="Phobius"/>
    </source>
</evidence>
<dbReference type="Pfam" id="PF13407">
    <property type="entry name" value="Peripla_BP_4"/>
    <property type="match status" value="1"/>
</dbReference>
<dbReference type="Gene3D" id="3.40.50.2300">
    <property type="match status" value="2"/>
</dbReference>
<dbReference type="InterPro" id="IPR028082">
    <property type="entry name" value="Peripla_BP_I"/>
</dbReference>
<dbReference type="RefSeq" id="WP_317049491.1">
    <property type="nucleotide sequence ID" value="NZ_CAMRXC010000111.1"/>
</dbReference>
<accession>A0AAD1YEW6</accession>
<proteinExistence type="inferred from homology"/>
<evidence type="ECO:0000256" key="3">
    <source>
        <dbReference type="ARBA" id="ARBA00022729"/>
    </source>
</evidence>
<dbReference type="GO" id="GO:0030313">
    <property type="term" value="C:cell envelope"/>
    <property type="evidence" value="ECO:0007669"/>
    <property type="project" value="UniProtKB-SubCell"/>
</dbReference>